<evidence type="ECO:0000313" key="2">
    <source>
        <dbReference type="EMBL" id="JAG09643.1"/>
    </source>
</evidence>
<evidence type="ECO:0000256" key="1">
    <source>
        <dbReference type="SAM" id="MobiDB-lite"/>
    </source>
</evidence>
<feature type="region of interest" description="Disordered" evidence="1">
    <location>
        <begin position="1"/>
        <end position="36"/>
    </location>
</feature>
<reference evidence="2" key="2">
    <citation type="submission" date="2014-07" db="EMBL/GenBank/DDBJ databases">
        <authorList>
            <person name="Hull J."/>
        </authorList>
    </citation>
    <scope>NUCLEOTIDE SEQUENCE</scope>
</reference>
<proteinExistence type="predicted"/>
<evidence type="ECO:0000313" key="3">
    <source>
        <dbReference type="EMBL" id="JAQ14047.1"/>
    </source>
</evidence>
<feature type="region of interest" description="Disordered" evidence="1">
    <location>
        <begin position="117"/>
        <end position="139"/>
    </location>
</feature>
<protein>
    <submittedName>
        <fullName evidence="2">Uncharacterized protein</fullName>
    </submittedName>
</protein>
<reference evidence="3" key="3">
    <citation type="journal article" date="2016" name="Gigascience">
        <title>De novo construction of an expanded transcriptome assembly for the western tarnished plant bug, Lygus hesperus.</title>
        <authorList>
            <person name="Tassone E.E."/>
            <person name="Geib S.M."/>
            <person name="Hall B."/>
            <person name="Fabrick J.A."/>
            <person name="Brent C.S."/>
            <person name="Hull J.J."/>
        </authorList>
    </citation>
    <scope>NUCLEOTIDE SEQUENCE</scope>
</reference>
<feature type="compositionally biased region" description="Low complexity" evidence="1">
    <location>
        <begin position="1"/>
        <end position="10"/>
    </location>
</feature>
<sequence length="152" mass="18013">MRSTQANASRGRGRRTRNKGRAAAAAESDTLEKARREVEKYAAQHWDTKHRKMYEREQIERCKGVGKRRVQHAKRLADAIRRKEKQREVQQYVRDVEQGMQRENPIVKDRRLRRRMQFEKRRSTSLPKSSHVFSPGRGARFTKDGVLRINTK</sequence>
<dbReference type="EMBL" id="GDHC01004582">
    <property type="protein sequence ID" value="JAQ14047.1"/>
    <property type="molecule type" value="Transcribed_RNA"/>
</dbReference>
<gene>
    <name evidence="2" type="ORF">CM83_100851</name>
    <name evidence="3" type="ORF">g.96422</name>
</gene>
<feature type="compositionally biased region" description="Basic residues" evidence="1">
    <location>
        <begin position="11"/>
        <end position="20"/>
    </location>
</feature>
<dbReference type="EMBL" id="GBHO01033961">
    <property type="protein sequence ID" value="JAG09643.1"/>
    <property type="molecule type" value="Transcribed_RNA"/>
</dbReference>
<name>A0A0A9WT45_LYGHE</name>
<reference evidence="2" key="1">
    <citation type="journal article" date="2014" name="PLoS ONE">
        <title>Transcriptome-Based Identification of ABC Transporters in the Western Tarnished Plant Bug Lygus hesperus.</title>
        <authorList>
            <person name="Hull J.J."/>
            <person name="Chaney K."/>
            <person name="Geib S.M."/>
            <person name="Fabrick J.A."/>
            <person name="Brent C.S."/>
            <person name="Walsh D."/>
            <person name="Lavine L.C."/>
        </authorList>
    </citation>
    <scope>NUCLEOTIDE SEQUENCE</scope>
</reference>
<organism evidence="2">
    <name type="scientific">Lygus hesperus</name>
    <name type="common">Western plant bug</name>
    <dbReference type="NCBI Taxonomy" id="30085"/>
    <lineage>
        <taxon>Eukaryota</taxon>
        <taxon>Metazoa</taxon>
        <taxon>Ecdysozoa</taxon>
        <taxon>Arthropoda</taxon>
        <taxon>Hexapoda</taxon>
        <taxon>Insecta</taxon>
        <taxon>Pterygota</taxon>
        <taxon>Neoptera</taxon>
        <taxon>Paraneoptera</taxon>
        <taxon>Hemiptera</taxon>
        <taxon>Heteroptera</taxon>
        <taxon>Panheteroptera</taxon>
        <taxon>Cimicomorpha</taxon>
        <taxon>Miridae</taxon>
        <taxon>Mirini</taxon>
        <taxon>Lygus</taxon>
    </lineage>
</organism>
<accession>A0A0A9WT45</accession>
<dbReference type="AlphaFoldDB" id="A0A0A9WT45"/>